<dbReference type="RefSeq" id="WP_072976801.1">
    <property type="nucleotide sequence ID" value="NZ_FQTY01000015.1"/>
</dbReference>
<keyword evidence="1" id="KW-0472">Membrane</keyword>
<accession>A0A1M4Y5L8</accession>
<keyword evidence="3" id="KW-1185">Reference proteome</keyword>
<gene>
    <name evidence="2" type="ORF">SAMN02745784_02519</name>
</gene>
<dbReference type="Proteomes" id="UP000184114">
    <property type="component" value="Unassembled WGS sequence"/>
</dbReference>
<organism evidence="2 3">
    <name type="scientific">Tissierella praeacuta DSM 18095</name>
    <dbReference type="NCBI Taxonomy" id="1123404"/>
    <lineage>
        <taxon>Bacteria</taxon>
        <taxon>Bacillati</taxon>
        <taxon>Bacillota</taxon>
        <taxon>Tissierellia</taxon>
        <taxon>Tissierellales</taxon>
        <taxon>Tissierellaceae</taxon>
        <taxon>Tissierella</taxon>
    </lineage>
</organism>
<name>A0A1M4Y5L8_9FIRM</name>
<evidence type="ECO:0000256" key="1">
    <source>
        <dbReference type="SAM" id="Phobius"/>
    </source>
</evidence>
<dbReference type="EMBL" id="FQTY01000015">
    <property type="protein sequence ID" value="SHF00873.1"/>
    <property type="molecule type" value="Genomic_DNA"/>
</dbReference>
<dbReference type="GeneID" id="90993604"/>
<keyword evidence="1" id="KW-1133">Transmembrane helix</keyword>
<reference evidence="3" key="1">
    <citation type="submission" date="2016-11" db="EMBL/GenBank/DDBJ databases">
        <authorList>
            <person name="Varghese N."/>
            <person name="Submissions S."/>
        </authorList>
    </citation>
    <scope>NUCLEOTIDE SEQUENCE [LARGE SCALE GENOMIC DNA]</scope>
    <source>
        <strain evidence="3">DSM 18095</strain>
    </source>
</reference>
<keyword evidence="1" id="KW-0812">Transmembrane</keyword>
<dbReference type="InterPro" id="IPR043765">
    <property type="entry name" value="DUF5711"/>
</dbReference>
<evidence type="ECO:0008006" key="4">
    <source>
        <dbReference type="Google" id="ProtNLM"/>
    </source>
</evidence>
<evidence type="ECO:0000313" key="3">
    <source>
        <dbReference type="Proteomes" id="UP000184114"/>
    </source>
</evidence>
<feature type="transmembrane region" description="Helical" evidence="1">
    <location>
        <begin position="12"/>
        <end position="27"/>
    </location>
</feature>
<dbReference type="AlphaFoldDB" id="A0A1M4Y5L8"/>
<proteinExistence type="predicted"/>
<dbReference type="Pfam" id="PF18975">
    <property type="entry name" value="DUF5711"/>
    <property type="match status" value="1"/>
</dbReference>
<evidence type="ECO:0000313" key="2">
    <source>
        <dbReference type="EMBL" id="SHF00873.1"/>
    </source>
</evidence>
<dbReference type="STRING" id="1123404.SAMN02745784_02519"/>
<protein>
    <recommendedName>
        <fullName evidence="4">PQQ-like domain-containing protein</fullName>
    </recommendedName>
</protein>
<sequence>MEENKKFGSKGFKIFIIIFLTLSMFLLKEENQDKLINFINSISGKEKVLELVNSFKNNGDIQNINIYDKTIVKWSNNKISFMKIDGTPILEKEFNFTEPYISYGDKYIYVADKSTGDIYCLDKNGETKDRLQLNKEIFNLKESHENLIYHIKSPDTENIKIIDKDGALILNQSYEGENILTYNTNNQGNLSAISSLSLNGEILKSKIDCYGENNKKLSSIDIESEIIIYLDFTAKDDIIALSDRSLYFIKEGKTIWKKQFDLIKDIYLGRDKIYILYSNYLEIIGFDGKSEKKISFTDDYKKILPFQGGFLIYGDNKIVIIEGNKEILKHEDNIIRISTNKDQILLWGPEEIKIYKILSKNKVKNV</sequence>